<feature type="compositionally biased region" description="Polar residues" evidence="1">
    <location>
        <begin position="350"/>
        <end position="360"/>
    </location>
</feature>
<feature type="compositionally biased region" description="Basic and acidic residues" evidence="1">
    <location>
        <begin position="1"/>
        <end position="19"/>
    </location>
</feature>
<feature type="compositionally biased region" description="Basic and acidic residues" evidence="1">
    <location>
        <begin position="234"/>
        <end position="260"/>
    </location>
</feature>
<feature type="region of interest" description="Disordered" evidence="1">
    <location>
        <begin position="117"/>
        <end position="136"/>
    </location>
</feature>
<feature type="region of interest" description="Disordered" evidence="1">
    <location>
        <begin position="171"/>
        <end position="201"/>
    </location>
</feature>
<feature type="compositionally biased region" description="Basic and acidic residues" evidence="1">
    <location>
        <begin position="313"/>
        <end position="328"/>
    </location>
</feature>
<name>A0A8L8KWB7_HELPZ</name>
<feature type="compositionally biased region" description="Basic and acidic residues" evidence="1">
    <location>
        <begin position="174"/>
        <end position="186"/>
    </location>
</feature>
<dbReference type="Proteomes" id="UP000050761">
    <property type="component" value="Unassembled WGS sequence"/>
</dbReference>
<evidence type="ECO:0000256" key="1">
    <source>
        <dbReference type="SAM" id="MobiDB-lite"/>
    </source>
</evidence>
<proteinExistence type="predicted"/>
<dbReference type="AlphaFoldDB" id="A0A8L8KWB7"/>
<feature type="region of interest" description="Disordered" evidence="1">
    <location>
        <begin position="312"/>
        <end position="381"/>
    </location>
</feature>
<dbReference type="WBParaSite" id="HPBE_0002194601-mRNA-1">
    <property type="protein sequence ID" value="HPBE_0002194601-mRNA-1"/>
    <property type="gene ID" value="HPBE_0002194601"/>
</dbReference>
<keyword evidence="2" id="KW-1185">Reference proteome</keyword>
<sequence>LRKDCAQRKARLAKDKPTEPAEPETEPKIFTAALSRWLCGATEADGLHEDLTLARKYIIPLQMLVDALQNGYNLNADVEEIDLDRSNQVYDASGNTMSFKDAVRLTMQCNVRMDRRNVEQAEGEEESSGSSSSSALALKTCLDDEIIEEKRTQGSEADEVEAGVWEEAGEIDFDEKGAKRDKDHPAPHAAKMKAKTPVAVAESKKGEGELIQKPLAVAAIRDGEVKIEGQQLQNDKKPKPAESEKQKEEKESTKGKSKKELDDWAAYKHLEETQPDLIEYKSIMGPVNLEMLENRSDNKAGSLGDLLLKVNKAKADKKERLKRTEENAGNKPIKSKGLSSSIEKPAPLKTINTSNTQAKTEGTGPKKPAKTSSKVVKKPIQESTQLQLSKVDGDEVDYVKTAMGDVCAEFTSHLSAMKRRLEGVVGKHKATKSRGKKEIPEGMNVGCEPVVTARISCSIEAASKELKKRRQDKAARARRRRGEYLPSLSVMPDQERPRREIMSVEQHPCGVVQAHGSEKGDPAETLATNKAVYQPREELSNSTDRFYHAKVQRESNMATATWCASSTLSTLVKEALSLRQKIAITRQSIHFLRRCARNRVVPSFISRKRLHDVCGEPENDRRLKEIELRLLRAALRTKQDLLYSML</sequence>
<feature type="region of interest" description="Disordered" evidence="1">
    <location>
        <begin position="225"/>
        <end position="260"/>
    </location>
</feature>
<evidence type="ECO:0000313" key="3">
    <source>
        <dbReference type="WBParaSite" id="HPBE_0002194601-mRNA-1"/>
    </source>
</evidence>
<accession>A0A8L8KWB7</accession>
<protein>
    <submittedName>
        <fullName evidence="3">Bromo domain-containing protein</fullName>
    </submittedName>
</protein>
<evidence type="ECO:0000313" key="2">
    <source>
        <dbReference type="Proteomes" id="UP000050761"/>
    </source>
</evidence>
<reference evidence="3" key="1">
    <citation type="submission" date="2019-09" db="UniProtKB">
        <authorList>
            <consortium name="WormBaseParasite"/>
        </authorList>
    </citation>
    <scope>IDENTIFICATION</scope>
</reference>
<feature type="region of interest" description="Disordered" evidence="1">
    <location>
        <begin position="1"/>
        <end position="25"/>
    </location>
</feature>
<organism evidence="2 3">
    <name type="scientific">Heligmosomoides polygyrus</name>
    <name type="common">Parasitic roundworm</name>
    <dbReference type="NCBI Taxonomy" id="6339"/>
    <lineage>
        <taxon>Eukaryota</taxon>
        <taxon>Metazoa</taxon>
        <taxon>Ecdysozoa</taxon>
        <taxon>Nematoda</taxon>
        <taxon>Chromadorea</taxon>
        <taxon>Rhabditida</taxon>
        <taxon>Rhabditina</taxon>
        <taxon>Rhabditomorpha</taxon>
        <taxon>Strongyloidea</taxon>
        <taxon>Heligmosomidae</taxon>
        <taxon>Heligmosomoides</taxon>
    </lineage>
</organism>